<dbReference type="Pfam" id="PF12900">
    <property type="entry name" value="Pyridox_ox_2"/>
    <property type="match status" value="1"/>
</dbReference>
<evidence type="ECO:0000259" key="2">
    <source>
        <dbReference type="PROSITE" id="PS50943"/>
    </source>
</evidence>
<dbReference type="InterPro" id="IPR012349">
    <property type="entry name" value="Split_barrel_FMN-bd"/>
</dbReference>
<name>A0A6M4PGU7_9ACTN</name>
<gene>
    <name evidence="3" type="ORF">HKX69_00410</name>
</gene>
<organism evidence="3 4">
    <name type="scientific">Streptomyces argyrophylli</name>
    <dbReference type="NCBI Taxonomy" id="2726118"/>
    <lineage>
        <taxon>Bacteria</taxon>
        <taxon>Bacillati</taxon>
        <taxon>Actinomycetota</taxon>
        <taxon>Actinomycetes</taxon>
        <taxon>Kitasatosporales</taxon>
        <taxon>Streptomycetaceae</taxon>
        <taxon>Streptomyces</taxon>
    </lineage>
</organism>
<dbReference type="Gene3D" id="2.30.110.10">
    <property type="entry name" value="Electron Transport, Fmn-binding Protein, Chain A"/>
    <property type="match status" value="1"/>
</dbReference>
<dbReference type="SMART" id="SM00530">
    <property type="entry name" value="HTH_XRE"/>
    <property type="match status" value="1"/>
</dbReference>
<protein>
    <submittedName>
        <fullName evidence="3">DUF1918 domain-containing protein</fullName>
    </submittedName>
</protein>
<dbReference type="SUPFAM" id="SSF50475">
    <property type="entry name" value="FMN-binding split barrel"/>
    <property type="match status" value="1"/>
</dbReference>
<dbReference type="PROSITE" id="PS50943">
    <property type="entry name" value="HTH_CROC1"/>
    <property type="match status" value="1"/>
</dbReference>
<dbReference type="InterPro" id="IPR010982">
    <property type="entry name" value="Lambda_DNA-bd_dom_sf"/>
</dbReference>
<dbReference type="RefSeq" id="WP_171150084.1">
    <property type="nucleotide sequence ID" value="NZ_CP053189.1"/>
</dbReference>
<sequence>MRAHLGDQLVIESPATGVARRDGEIVGLHHEDGTPPYDVRWSDTDEVTLVFPGPDAHIRHLEHEHPGPGRGGPAEAVSTATGAADPGDIGRRVAAERRRRGLTRVETAGRARMSPDYLAYLEERPADPTLGTLIRLADALGTTVAALRGGGMDLPPGQGHALLHPRLRDLGPEECRTLLSTHGVGRVSVTAADGHPAVVPVNYEVVDDAIVFRTAPDSVAAAAVETEVAFEVDHVDEAMSQGWSVLAVGTASRVTEPEAVRGLAQHAHTTPWAGGERDMWVSIRPTRLTGRRITPADR</sequence>
<dbReference type="Pfam" id="PF13560">
    <property type="entry name" value="HTH_31"/>
    <property type="match status" value="1"/>
</dbReference>
<dbReference type="SUPFAM" id="SSF47413">
    <property type="entry name" value="lambda repressor-like DNA-binding domains"/>
    <property type="match status" value="1"/>
</dbReference>
<keyword evidence="4" id="KW-1185">Reference proteome</keyword>
<dbReference type="Proteomes" id="UP000502641">
    <property type="component" value="Chromosome"/>
</dbReference>
<evidence type="ECO:0000256" key="1">
    <source>
        <dbReference type="SAM" id="MobiDB-lite"/>
    </source>
</evidence>
<dbReference type="GO" id="GO:0003677">
    <property type="term" value="F:DNA binding"/>
    <property type="evidence" value="ECO:0007669"/>
    <property type="project" value="InterPro"/>
</dbReference>
<feature type="domain" description="HTH cro/C1-type" evidence="2">
    <location>
        <begin position="93"/>
        <end position="147"/>
    </location>
</feature>
<accession>A0A6M4PGU7</accession>
<dbReference type="InterPro" id="IPR001387">
    <property type="entry name" value="Cro/C1-type_HTH"/>
</dbReference>
<dbReference type="EMBL" id="CP053189">
    <property type="protein sequence ID" value="QJS08190.1"/>
    <property type="molecule type" value="Genomic_DNA"/>
</dbReference>
<proteinExistence type="predicted"/>
<dbReference type="SUPFAM" id="SSF50118">
    <property type="entry name" value="Cell growth inhibitor/plasmid maintenance toxic component"/>
    <property type="match status" value="1"/>
</dbReference>
<dbReference type="Gene3D" id="2.30.30.440">
    <property type="entry name" value="Domain of unknown function DUF1918"/>
    <property type="match status" value="1"/>
</dbReference>
<dbReference type="Pfam" id="PF08940">
    <property type="entry name" value="DUF1918"/>
    <property type="match status" value="1"/>
</dbReference>
<reference evidence="3 4" key="1">
    <citation type="submission" date="2020-05" db="EMBL/GenBank/DDBJ databases">
        <authorList>
            <person name="Li K."/>
        </authorList>
    </citation>
    <scope>NUCLEOTIDE SEQUENCE [LARGE SCALE GENOMIC DNA]</scope>
    <source>
        <strain evidence="4">jing01</strain>
    </source>
</reference>
<dbReference type="InterPro" id="IPR024747">
    <property type="entry name" value="Pyridox_Oxase-rel"/>
</dbReference>
<evidence type="ECO:0000313" key="4">
    <source>
        <dbReference type="Proteomes" id="UP000502641"/>
    </source>
</evidence>
<dbReference type="KEGG" id="sarg:HKX69_00410"/>
<dbReference type="Gene3D" id="1.10.260.40">
    <property type="entry name" value="lambda repressor-like DNA-binding domains"/>
    <property type="match status" value="1"/>
</dbReference>
<dbReference type="InterPro" id="IPR015035">
    <property type="entry name" value="DUF1918"/>
</dbReference>
<evidence type="ECO:0000313" key="3">
    <source>
        <dbReference type="EMBL" id="QJS08190.1"/>
    </source>
</evidence>
<dbReference type="CDD" id="cd00093">
    <property type="entry name" value="HTH_XRE"/>
    <property type="match status" value="1"/>
</dbReference>
<feature type="region of interest" description="Disordered" evidence="1">
    <location>
        <begin position="59"/>
        <end position="87"/>
    </location>
</feature>
<dbReference type="AlphaFoldDB" id="A0A6M4PGU7"/>